<dbReference type="InterPro" id="IPR011495">
    <property type="entry name" value="Sig_transdc_His_kin_sub2_dim/P"/>
</dbReference>
<evidence type="ECO:0000259" key="10">
    <source>
        <dbReference type="PROSITE" id="PS50885"/>
    </source>
</evidence>
<dbReference type="Pfam" id="PF13581">
    <property type="entry name" value="HATPase_c_2"/>
    <property type="match status" value="1"/>
</dbReference>
<evidence type="ECO:0000313" key="12">
    <source>
        <dbReference type="Proteomes" id="UP000032232"/>
    </source>
</evidence>
<feature type="domain" description="HAMP" evidence="10">
    <location>
        <begin position="301"/>
        <end position="355"/>
    </location>
</feature>
<keyword evidence="4" id="KW-0597">Phosphoprotein</keyword>
<comment type="caution">
    <text evidence="11">The sequence shown here is derived from an EMBL/GenBank/DDBJ whole genome shotgun (WGS) entry which is preliminary data.</text>
</comment>
<dbReference type="InterPro" id="IPR003660">
    <property type="entry name" value="HAMP_dom"/>
</dbReference>
<evidence type="ECO:0000256" key="6">
    <source>
        <dbReference type="ARBA" id="ARBA00022741"/>
    </source>
</evidence>
<dbReference type="GO" id="GO:0016020">
    <property type="term" value="C:membrane"/>
    <property type="evidence" value="ECO:0007669"/>
    <property type="project" value="UniProtKB-SubCell"/>
</dbReference>
<organism evidence="11 12">
    <name type="scientific">Jannaschia aquimarina</name>
    <dbReference type="NCBI Taxonomy" id="935700"/>
    <lineage>
        <taxon>Bacteria</taxon>
        <taxon>Pseudomonadati</taxon>
        <taxon>Pseudomonadota</taxon>
        <taxon>Alphaproteobacteria</taxon>
        <taxon>Rhodobacterales</taxon>
        <taxon>Roseobacteraceae</taxon>
        <taxon>Jannaschia</taxon>
    </lineage>
</organism>
<dbReference type="InterPro" id="IPR003594">
    <property type="entry name" value="HATPase_dom"/>
</dbReference>
<dbReference type="Gene3D" id="3.30.565.10">
    <property type="entry name" value="Histidine kinase-like ATPase, C-terminal domain"/>
    <property type="match status" value="1"/>
</dbReference>
<dbReference type="InterPro" id="IPR036890">
    <property type="entry name" value="HATPase_C_sf"/>
</dbReference>
<proteinExistence type="predicted"/>
<reference evidence="11 12" key="1">
    <citation type="submission" date="2015-02" db="EMBL/GenBank/DDBJ databases">
        <title>Genome Sequence of Jannaschia aquimarina DSM28248, a member of the Roseobacter clade.</title>
        <authorList>
            <person name="Voget S."/>
            <person name="Daniel R."/>
        </authorList>
    </citation>
    <scope>NUCLEOTIDE SEQUENCE [LARGE SCALE GENOMIC DNA]</scope>
    <source>
        <strain evidence="11 12">GSW-M26</strain>
    </source>
</reference>
<evidence type="ECO:0000313" key="11">
    <source>
        <dbReference type="EMBL" id="KIT15413.1"/>
    </source>
</evidence>
<dbReference type="AlphaFoldDB" id="A0A0D1D602"/>
<dbReference type="Pfam" id="PF07568">
    <property type="entry name" value="HisKA_2"/>
    <property type="match status" value="1"/>
</dbReference>
<dbReference type="PANTHER" id="PTHR41523:SF8">
    <property type="entry name" value="ETHYLENE RESPONSE SENSOR PROTEIN"/>
    <property type="match status" value="1"/>
</dbReference>
<dbReference type="SMART" id="SM00387">
    <property type="entry name" value="HATPase_c"/>
    <property type="match status" value="1"/>
</dbReference>
<feature type="transmembrane region" description="Helical" evidence="9">
    <location>
        <begin position="12"/>
        <end position="32"/>
    </location>
</feature>
<dbReference type="PANTHER" id="PTHR41523">
    <property type="entry name" value="TWO-COMPONENT SYSTEM SENSOR PROTEIN"/>
    <property type="match status" value="1"/>
</dbReference>
<dbReference type="EC" id="2.7.13.3" evidence="3"/>
<keyword evidence="9" id="KW-0472">Membrane</keyword>
<evidence type="ECO:0000256" key="2">
    <source>
        <dbReference type="ARBA" id="ARBA00004370"/>
    </source>
</evidence>
<feature type="transmembrane region" description="Helical" evidence="9">
    <location>
        <begin position="247"/>
        <end position="266"/>
    </location>
</feature>
<dbReference type="Gene3D" id="3.30.450.20">
    <property type="entry name" value="PAS domain"/>
    <property type="match status" value="2"/>
</dbReference>
<dbReference type="Proteomes" id="UP000032232">
    <property type="component" value="Unassembled WGS sequence"/>
</dbReference>
<accession>A0A0D1D602</accession>
<keyword evidence="5 11" id="KW-0808">Transferase</keyword>
<name>A0A0D1D602_9RHOB</name>
<comment type="subcellular location">
    <subcellularLocation>
        <location evidence="2">Membrane</location>
    </subcellularLocation>
</comment>
<dbReference type="GO" id="GO:0007165">
    <property type="term" value="P:signal transduction"/>
    <property type="evidence" value="ECO:0007669"/>
    <property type="project" value="InterPro"/>
</dbReference>
<comment type="catalytic activity">
    <reaction evidence="1">
        <text>ATP + protein L-histidine = ADP + protein N-phospho-L-histidine.</text>
        <dbReference type="EC" id="2.7.13.3"/>
    </reaction>
</comment>
<feature type="transmembrane region" description="Helical" evidence="9">
    <location>
        <begin position="286"/>
        <end position="304"/>
    </location>
</feature>
<keyword evidence="9" id="KW-1133">Transmembrane helix</keyword>
<keyword evidence="6" id="KW-0547">Nucleotide-binding</keyword>
<evidence type="ECO:0000256" key="5">
    <source>
        <dbReference type="ARBA" id="ARBA00022679"/>
    </source>
</evidence>
<dbReference type="PROSITE" id="PS50885">
    <property type="entry name" value="HAMP"/>
    <property type="match status" value="1"/>
</dbReference>
<gene>
    <name evidence="11" type="primary">pdtaS_2</name>
    <name evidence="11" type="ORF">jaqu_28470</name>
</gene>
<dbReference type="GO" id="GO:0004673">
    <property type="term" value="F:protein histidine kinase activity"/>
    <property type="evidence" value="ECO:0007669"/>
    <property type="project" value="UniProtKB-EC"/>
</dbReference>
<dbReference type="RefSeq" id="WP_043919637.1">
    <property type="nucleotide sequence ID" value="NZ_JYFE01000050.1"/>
</dbReference>
<dbReference type="GO" id="GO:0005524">
    <property type="term" value="F:ATP binding"/>
    <property type="evidence" value="ECO:0007669"/>
    <property type="project" value="UniProtKB-KW"/>
</dbReference>
<keyword evidence="8" id="KW-0067">ATP-binding</keyword>
<protein>
    <recommendedName>
        <fullName evidence="3">histidine kinase</fullName>
        <ecNumber evidence="3">2.7.13.3</ecNumber>
    </recommendedName>
</protein>
<dbReference type="EMBL" id="JYFE01000050">
    <property type="protein sequence ID" value="KIT15413.1"/>
    <property type="molecule type" value="Genomic_DNA"/>
</dbReference>
<evidence type="ECO:0000256" key="9">
    <source>
        <dbReference type="SAM" id="Phobius"/>
    </source>
</evidence>
<evidence type="ECO:0000256" key="7">
    <source>
        <dbReference type="ARBA" id="ARBA00022777"/>
    </source>
</evidence>
<dbReference type="SUPFAM" id="SSF55874">
    <property type="entry name" value="ATPase domain of HSP90 chaperone/DNA topoisomerase II/histidine kinase"/>
    <property type="match status" value="1"/>
</dbReference>
<evidence type="ECO:0000256" key="3">
    <source>
        <dbReference type="ARBA" id="ARBA00012438"/>
    </source>
</evidence>
<keyword evidence="9" id="KW-0812">Transmembrane</keyword>
<keyword evidence="7" id="KW-0418">Kinase</keyword>
<sequence>MRSFGWRHGGLTLRVLVFLSLALMPLGAIAFWQTQRLAAQTIEQAESTLLSLSEHAANPLQADLQRGMGALHALAASFGPGFQDGETCDRLLARFMSNYDLFSYAAFIGTDGRMTCSSDGRQYDFSGDPPFQRALADQRSTITVNENAPLSGRPVLILTSPMRERDALLGFLSVSIPIDRIGNRPQGTVLTEPLHLVTFNNYGEVLTRPDGEAAMPSILPADVSLETLAREGDRSFVAADSTGEERVFANVAVVPGLVFALTSWPLDVLGGSTVNKIVLTGLMPVLMWLPSLLVAVLALERLVFRHIRSLSRQMNAFARRRSLIRTPMLTNAGSELAQIEADFRAMAGAILQDEALLENNLREKNILLKEVHHRVKNNLQLISSIMNMQARRLKGAEARDVLRRMQDRVMGLAAVHRSLYQTEDMGRIDAGALVGDLSRQIVVSSADGGAIEFDADVDQVLLDADRAVALSLTVSEAMTNAVEHARAKEGEHGAIHLALKREEGSARLTISNGCASGGGGADDGGTGLGLQLVTAFARQLNGKLDVSQDEGTFRLDLLFPIEGDKNASLDY</sequence>
<keyword evidence="12" id="KW-1185">Reference proteome</keyword>
<evidence type="ECO:0000256" key="1">
    <source>
        <dbReference type="ARBA" id="ARBA00000085"/>
    </source>
</evidence>
<evidence type="ECO:0000256" key="4">
    <source>
        <dbReference type="ARBA" id="ARBA00022553"/>
    </source>
</evidence>
<dbReference type="PATRIC" id="fig|935700.4.peg.2947"/>
<evidence type="ECO:0000256" key="8">
    <source>
        <dbReference type="ARBA" id="ARBA00022840"/>
    </source>
</evidence>
<dbReference type="STRING" id="935700.jaqu_28470"/>